<reference evidence="2 3" key="1">
    <citation type="submission" date="2012-05" db="EMBL/GenBank/DDBJ databases">
        <title>Complete Genome Sequence of Lactobacillus coryniformis CECT5711.</title>
        <authorList>
            <person name="Rodriguez J.M."/>
        </authorList>
    </citation>
    <scope>NUCLEOTIDE SEQUENCE [LARGE SCALE GENOMIC DNA]</scope>
    <source>
        <strain evidence="3">CECT5711</strain>
    </source>
</reference>
<dbReference type="PATRIC" id="fig|1185325.3.peg.663"/>
<proteinExistence type="predicted"/>
<comment type="caution">
    <text evidence="2">The sequence shown here is derived from an EMBL/GenBank/DDBJ whole genome shotgun (WGS) entry which is preliminary data.</text>
</comment>
<dbReference type="SUPFAM" id="SSF46785">
    <property type="entry name" value="Winged helix' DNA-binding domain"/>
    <property type="match status" value="1"/>
</dbReference>
<dbReference type="Proteomes" id="UP000007271">
    <property type="component" value="Unassembled WGS sequence"/>
</dbReference>
<gene>
    <name evidence="2" type="ORF">A11Y_37069</name>
</gene>
<feature type="region of interest" description="Disordered" evidence="1">
    <location>
        <begin position="242"/>
        <end position="282"/>
    </location>
</feature>
<organism evidence="2 3">
    <name type="scientific">Loigolactobacillus coryniformis subsp. coryniformis CECT 5711</name>
    <dbReference type="NCBI Taxonomy" id="1185325"/>
    <lineage>
        <taxon>Bacteria</taxon>
        <taxon>Bacillati</taxon>
        <taxon>Bacillota</taxon>
        <taxon>Bacilli</taxon>
        <taxon>Lactobacillales</taxon>
        <taxon>Lactobacillaceae</taxon>
        <taxon>Loigolactobacillus</taxon>
    </lineage>
</organism>
<protein>
    <submittedName>
        <fullName evidence="2">Putative replication protein</fullName>
    </submittedName>
</protein>
<dbReference type="EMBL" id="AKFP01000010">
    <property type="protein sequence ID" value="EJN56386.1"/>
    <property type="molecule type" value="Genomic_DNA"/>
</dbReference>
<evidence type="ECO:0000313" key="3">
    <source>
        <dbReference type="Proteomes" id="UP000007271"/>
    </source>
</evidence>
<sequence length="309" mass="34806">MDNDKNENPAFYAIIPANVRYAKIPQGAKLLYGEITALAHANGYAWASDKYFADLYDVSKMTVQRWLRALEKGGFVTREVKYKKGTNQIDKRFIKLGSTNKKEATNPDKDSHAPSNKSVTTYPQKCGYPTNKNVSTPSNKNVRENITRTFTNTFTNTSNKTVSDVPSLTDRFNSLWSLYPNKKGKEPARKAYERAIKSGVTDDVIKSGIAKQVAEMNAKHIKKQFIRHGSTWFNQRGWEDDYDLTPESPQATSAKRASPVRETLPDYVQPGYKPPKRTVTPEQQAELKARLAELNIDGGAWSNEQNSNS</sequence>
<dbReference type="InterPro" id="IPR036390">
    <property type="entry name" value="WH_DNA-bd_sf"/>
</dbReference>
<dbReference type="AlphaFoldDB" id="J2ZTU3"/>
<dbReference type="STRING" id="1185325.A11Y_37069"/>
<feature type="region of interest" description="Disordered" evidence="1">
    <location>
        <begin position="98"/>
        <end position="140"/>
    </location>
</feature>
<evidence type="ECO:0000256" key="1">
    <source>
        <dbReference type="SAM" id="MobiDB-lite"/>
    </source>
</evidence>
<evidence type="ECO:0000313" key="2">
    <source>
        <dbReference type="EMBL" id="EJN56386.1"/>
    </source>
</evidence>
<feature type="compositionally biased region" description="Basic and acidic residues" evidence="1">
    <location>
        <begin position="100"/>
        <end position="112"/>
    </location>
</feature>
<feature type="compositionally biased region" description="Polar residues" evidence="1">
    <location>
        <begin position="113"/>
        <end position="123"/>
    </location>
</feature>
<name>J2ZTU3_9LACO</name>
<accession>J2ZTU3</accession>
<feature type="compositionally biased region" description="Polar residues" evidence="1">
    <location>
        <begin position="130"/>
        <end position="140"/>
    </location>
</feature>
<dbReference type="RefSeq" id="WP_003677573.1">
    <property type="nucleotide sequence ID" value="NZ_AKFP01000010.1"/>
</dbReference>
<dbReference type="Pfam" id="PF13730">
    <property type="entry name" value="HTH_36"/>
    <property type="match status" value="1"/>
</dbReference>